<dbReference type="GO" id="GO:0007018">
    <property type="term" value="P:microtubule-based movement"/>
    <property type="evidence" value="ECO:0007669"/>
    <property type="project" value="InterPro"/>
</dbReference>
<evidence type="ECO:0000256" key="7">
    <source>
        <dbReference type="SAM" id="MobiDB-lite"/>
    </source>
</evidence>
<dbReference type="Proteomes" id="UP000265631">
    <property type="component" value="Unassembled WGS sequence"/>
</dbReference>
<keyword evidence="5" id="KW-0175">Coiled coil</keyword>
<dbReference type="InterPro" id="IPR036961">
    <property type="entry name" value="Kinesin_motor_dom_sf"/>
</dbReference>
<dbReference type="EMBL" id="PXXK01000219">
    <property type="protein sequence ID" value="RFN48175.1"/>
    <property type="molecule type" value="Genomic_DNA"/>
</dbReference>
<comment type="similarity">
    <text evidence="6">Belongs to the TRAFAC class myosin-kinesin ATPase superfamily. Kinesin family.</text>
</comment>
<feature type="region of interest" description="Disordered" evidence="7">
    <location>
        <begin position="564"/>
        <end position="589"/>
    </location>
</feature>
<feature type="compositionally biased region" description="Low complexity" evidence="7">
    <location>
        <begin position="568"/>
        <end position="579"/>
    </location>
</feature>
<evidence type="ECO:0000259" key="8">
    <source>
        <dbReference type="PROSITE" id="PS50067"/>
    </source>
</evidence>
<keyword evidence="3 6" id="KW-0547">Nucleotide-binding</keyword>
<gene>
    <name evidence="9" type="ORF">FIE12Z_7626</name>
</gene>
<dbReference type="SUPFAM" id="SSF47781">
    <property type="entry name" value="RuvA domain 2-like"/>
    <property type="match status" value="1"/>
</dbReference>
<dbReference type="PROSITE" id="PS50067">
    <property type="entry name" value="KINESIN_MOTOR_2"/>
    <property type="match status" value="1"/>
</dbReference>
<dbReference type="GO" id="GO:0008017">
    <property type="term" value="F:microtubule binding"/>
    <property type="evidence" value="ECO:0007669"/>
    <property type="project" value="InterPro"/>
</dbReference>
<evidence type="ECO:0000256" key="6">
    <source>
        <dbReference type="PROSITE-ProRule" id="PRU00283"/>
    </source>
</evidence>
<comment type="caution">
    <text evidence="9">The sequence shown here is derived from an EMBL/GenBank/DDBJ whole genome shotgun (WGS) entry which is preliminary data.</text>
</comment>
<sequence>MSVRVVSRIRPLLEKERESDIIVRADTVDPSKPNTVVKIPNPKNESEEFSFTFNGVYDRATTQEELFTAEVSPYVKSLFQGFDVTIFAYGVTGTGKTHTMRGGMKLADRGVIPRMLSSVFRRGKKIMKDSKGDTDVKVLLSYYEIYNDKVFDLLEPPEKRTPTGLPLRAEANGKTIVVGLSERACEDLKDFEKLYIEANNNRVTAATKLNAHSSRSHAILRVKLIQTTAESVRESTASAIDLAGSEDNRRTDNDKERLVESAAINKSLFVLSQCIDAIGRGDKRIPYRESKMTRILSLGQNNGITVMILNLSPLRGYHLDTLSSLNVSSRAKRIEVREIENEIVYKSVPRTNSGLSGLGLRQPLRPLANLTNVHNGNVAAKDKAAEKAADKPVKAFSVYTDKSKPAAPVNRPIVSSNLARPRTNPVKRPSENEAALRPSKISKPAAPASITVSAAQIEAMVEKKVSEILAARIADEQKSQPAPTVQPEISDAVQRRLEALEKRIDSDEWRDDSKSEGLRFLLAARQHKERGEDQIALNMYERALPFFPGQAKLLNKIERLRSRLDGKAPAASPRRATPPSERKRRKFVYDDADGDYETAEADVEEDELVHKALKSKSRRAKPLATKSILSGDDEGPASPRTQHLLDIVNSRDPDQIRSLVGFGAKKARDLVDYLELVSNDEAGGHIDSLSQLRTVPGMGGRTIERAYDGLVV</sequence>
<evidence type="ECO:0000256" key="4">
    <source>
        <dbReference type="ARBA" id="ARBA00022840"/>
    </source>
</evidence>
<evidence type="ECO:0000256" key="2">
    <source>
        <dbReference type="ARBA" id="ARBA00022490"/>
    </source>
</evidence>
<accession>A0A395MKP2</accession>
<dbReference type="CDD" id="cd00106">
    <property type="entry name" value="KISc"/>
    <property type="match status" value="1"/>
</dbReference>
<keyword evidence="6" id="KW-0505">Motor protein</keyword>
<name>A0A395MKP2_9HYPO</name>
<comment type="subcellular location">
    <subcellularLocation>
        <location evidence="1">Cytoplasm</location>
    </subcellularLocation>
</comment>
<keyword evidence="10" id="KW-1185">Reference proteome</keyword>
<dbReference type="GO" id="GO:0005737">
    <property type="term" value="C:cytoplasm"/>
    <property type="evidence" value="ECO:0007669"/>
    <property type="project" value="UniProtKB-SubCell"/>
</dbReference>
<feature type="region of interest" description="Disordered" evidence="7">
    <location>
        <begin position="416"/>
        <end position="437"/>
    </location>
</feature>
<evidence type="ECO:0000256" key="3">
    <source>
        <dbReference type="ARBA" id="ARBA00022741"/>
    </source>
</evidence>
<evidence type="ECO:0000256" key="1">
    <source>
        <dbReference type="ARBA" id="ARBA00004496"/>
    </source>
</evidence>
<evidence type="ECO:0000313" key="9">
    <source>
        <dbReference type="EMBL" id="RFN48175.1"/>
    </source>
</evidence>
<dbReference type="PRINTS" id="PR00380">
    <property type="entry name" value="KINESINHEAVY"/>
</dbReference>
<dbReference type="GO" id="GO:0007052">
    <property type="term" value="P:mitotic spindle organization"/>
    <property type="evidence" value="ECO:0007669"/>
    <property type="project" value="TreeGrafter"/>
</dbReference>
<organism evidence="9 10">
    <name type="scientific">Fusarium flagelliforme</name>
    <dbReference type="NCBI Taxonomy" id="2675880"/>
    <lineage>
        <taxon>Eukaryota</taxon>
        <taxon>Fungi</taxon>
        <taxon>Dikarya</taxon>
        <taxon>Ascomycota</taxon>
        <taxon>Pezizomycotina</taxon>
        <taxon>Sordariomycetes</taxon>
        <taxon>Hypocreomycetidae</taxon>
        <taxon>Hypocreales</taxon>
        <taxon>Nectriaceae</taxon>
        <taxon>Fusarium</taxon>
        <taxon>Fusarium incarnatum-equiseti species complex</taxon>
    </lineage>
</organism>
<evidence type="ECO:0000256" key="5">
    <source>
        <dbReference type="ARBA" id="ARBA00023054"/>
    </source>
</evidence>
<dbReference type="InterPro" id="IPR001752">
    <property type="entry name" value="Kinesin_motor_dom"/>
</dbReference>
<dbReference type="InterPro" id="IPR027640">
    <property type="entry name" value="Kinesin-like_fam"/>
</dbReference>
<dbReference type="SUPFAM" id="SSF52540">
    <property type="entry name" value="P-loop containing nucleoside triphosphate hydrolases"/>
    <property type="match status" value="1"/>
</dbReference>
<dbReference type="PANTHER" id="PTHR47969">
    <property type="entry name" value="CHROMOSOME-ASSOCIATED KINESIN KIF4A-RELATED"/>
    <property type="match status" value="1"/>
</dbReference>
<dbReference type="PANTHER" id="PTHR47969:SF15">
    <property type="entry name" value="CHROMOSOME-ASSOCIATED KINESIN KIF4A-RELATED"/>
    <property type="match status" value="1"/>
</dbReference>
<proteinExistence type="inferred from homology"/>
<dbReference type="OrthoDB" id="3176171at2759"/>
<dbReference type="GO" id="GO:0005875">
    <property type="term" value="C:microtubule associated complex"/>
    <property type="evidence" value="ECO:0007669"/>
    <property type="project" value="TreeGrafter"/>
</dbReference>
<dbReference type="STRING" id="2594813.A0A395MKP2"/>
<dbReference type="InterPro" id="IPR010994">
    <property type="entry name" value="RuvA_2-like"/>
</dbReference>
<feature type="domain" description="Kinesin motor" evidence="8">
    <location>
        <begin position="2"/>
        <end position="334"/>
    </location>
</feature>
<dbReference type="GO" id="GO:0051231">
    <property type="term" value="P:spindle elongation"/>
    <property type="evidence" value="ECO:0007669"/>
    <property type="project" value="TreeGrafter"/>
</dbReference>
<keyword evidence="2" id="KW-0963">Cytoplasm</keyword>
<evidence type="ECO:0000313" key="10">
    <source>
        <dbReference type="Proteomes" id="UP000265631"/>
    </source>
</evidence>
<dbReference type="Pfam" id="PF00225">
    <property type="entry name" value="Kinesin"/>
    <property type="match status" value="1"/>
</dbReference>
<dbReference type="AlphaFoldDB" id="A0A395MKP2"/>
<feature type="binding site" evidence="6">
    <location>
        <begin position="90"/>
        <end position="97"/>
    </location>
    <ligand>
        <name>ATP</name>
        <dbReference type="ChEBI" id="CHEBI:30616"/>
    </ligand>
</feature>
<reference evidence="9 10" key="1">
    <citation type="journal article" date="2018" name="PLoS Pathog.">
        <title>Evolution of structural diversity of trichothecenes, a family of toxins produced by plant pathogenic and entomopathogenic fungi.</title>
        <authorList>
            <person name="Proctor R.H."/>
            <person name="McCormick S.P."/>
            <person name="Kim H.S."/>
            <person name="Cardoza R.E."/>
            <person name="Stanley A.M."/>
            <person name="Lindo L."/>
            <person name="Kelly A."/>
            <person name="Brown D.W."/>
            <person name="Lee T."/>
            <person name="Vaughan M.M."/>
            <person name="Alexander N.J."/>
            <person name="Busman M."/>
            <person name="Gutierrez S."/>
        </authorList>
    </citation>
    <scope>NUCLEOTIDE SEQUENCE [LARGE SCALE GENOMIC DNA]</scope>
    <source>
        <strain evidence="9 10">NRRL 13405</strain>
    </source>
</reference>
<keyword evidence="4 6" id="KW-0067">ATP-binding</keyword>
<dbReference type="GO" id="GO:0003777">
    <property type="term" value="F:microtubule motor activity"/>
    <property type="evidence" value="ECO:0007669"/>
    <property type="project" value="InterPro"/>
</dbReference>
<dbReference type="SMART" id="SM00129">
    <property type="entry name" value="KISc"/>
    <property type="match status" value="1"/>
</dbReference>
<protein>
    <submittedName>
        <fullName evidence="9">Kinesin family member 22</fullName>
    </submittedName>
</protein>
<dbReference type="Gene3D" id="3.40.850.10">
    <property type="entry name" value="Kinesin motor domain"/>
    <property type="match status" value="1"/>
</dbReference>
<dbReference type="InterPro" id="IPR027417">
    <property type="entry name" value="P-loop_NTPase"/>
</dbReference>
<dbReference type="GO" id="GO:0005524">
    <property type="term" value="F:ATP binding"/>
    <property type="evidence" value="ECO:0007669"/>
    <property type="project" value="UniProtKB-UniRule"/>
</dbReference>